<accession>A0A0S6VZK6</accession>
<dbReference type="AlphaFoldDB" id="A0A0S6VZK6"/>
<proteinExistence type="predicted"/>
<dbReference type="EMBL" id="DF820459">
    <property type="protein sequence ID" value="GAK52712.1"/>
    <property type="molecule type" value="Genomic_DNA"/>
</dbReference>
<sequence>MRNPLNLTGKSDHFLFQHSEREVVTLFHEFLSALKNCRLSVLFQRWIFNQSLNPTAQAKNTGCPLMIPTIRSVLKFRSSLMPGSNDAGYFRAPHWLAYALA</sequence>
<organism evidence="1 2">
    <name type="scientific">Candidatus Moduliflexus flocculans</name>
    <dbReference type="NCBI Taxonomy" id="1499966"/>
    <lineage>
        <taxon>Bacteria</taxon>
        <taxon>Candidatus Moduliflexota</taxon>
        <taxon>Candidatus Moduliflexia</taxon>
        <taxon>Candidatus Moduliflexales</taxon>
        <taxon>Candidatus Moduliflexaceae</taxon>
    </lineage>
</organism>
<dbReference type="HOGENOM" id="CLU_2285887_0_0_0"/>
<evidence type="ECO:0000313" key="1">
    <source>
        <dbReference type="EMBL" id="GAK52712.1"/>
    </source>
</evidence>
<evidence type="ECO:0000313" key="2">
    <source>
        <dbReference type="Proteomes" id="UP000030700"/>
    </source>
</evidence>
<protein>
    <submittedName>
        <fullName evidence="1">Uncharacterized protein</fullName>
    </submittedName>
</protein>
<gene>
    <name evidence="1" type="ORF">U14_03967</name>
</gene>
<dbReference type="Proteomes" id="UP000030700">
    <property type="component" value="Unassembled WGS sequence"/>
</dbReference>
<reference evidence="1 2" key="1">
    <citation type="journal article" date="2015" name="PeerJ">
        <title>First genomic representation of candidate bacterial phylum KSB3 points to enhanced environmental sensing as a trigger of wastewater bulking.</title>
        <authorList>
            <person name="Sekiguchi Y."/>
            <person name="Ohashi A."/>
            <person name="Parks D.H."/>
            <person name="Yamauchi T."/>
            <person name="Tyson G.W."/>
            <person name="Hugenholtz P."/>
        </authorList>
    </citation>
    <scope>NUCLEOTIDE SEQUENCE [LARGE SCALE GENOMIC DNA]</scope>
</reference>
<name>A0A0S6VZK6_9BACT</name>
<keyword evidence="2" id="KW-1185">Reference proteome</keyword>